<keyword evidence="2" id="KW-1185">Reference proteome</keyword>
<accession>A0A9Q0JBZ1</accession>
<comment type="caution">
    <text evidence="1">The sequence shown here is derived from an EMBL/GenBank/DDBJ whole genome shotgun (WGS) entry which is preliminary data.</text>
</comment>
<sequence length="62" mass="7043">MDLTLGILPSRVISRRPEELKRKTRKGQIKGGKSVGLMTMAKISLMFMSLREACLKMESMEE</sequence>
<reference evidence="1" key="1">
    <citation type="submission" date="2022-02" db="EMBL/GenBank/DDBJ databases">
        <authorList>
            <person name="Henning P.M."/>
            <person name="McCubbin A.G."/>
            <person name="Shore J.S."/>
        </authorList>
    </citation>
    <scope>NUCLEOTIDE SEQUENCE</scope>
    <source>
        <strain evidence="1">F60SS</strain>
        <tissue evidence="1">Leaves</tissue>
    </source>
</reference>
<dbReference type="Proteomes" id="UP001141552">
    <property type="component" value="Unassembled WGS sequence"/>
</dbReference>
<dbReference type="EMBL" id="JAKUCV010004501">
    <property type="protein sequence ID" value="KAJ4835185.1"/>
    <property type="molecule type" value="Genomic_DNA"/>
</dbReference>
<reference evidence="1" key="2">
    <citation type="journal article" date="2023" name="Plants (Basel)">
        <title>Annotation of the Turnera subulata (Passifloraceae) Draft Genome Reveals the S-Locus Evolved after the Divergence of Turneroideae from Passifloroideae in a Stepwise Manner.</title>
        <authorList>
            <person name="Henning P.M."/>
            <person name="Roalson E.H."/>
            <person name="Mir W."/>
            <person name="McCubbin A.G."/>
            <person name="Shore J.S."/>
        </authorList>
    </citation>
    <scope>NUCLEOTIDE SEQUENCE</scope>
    <source>
        <strain evidence="1">F60SS</strain>
    </source>
</reference>
<gene>
    <name evidence="1" type="ORF">Tsubulata_024995</name>
</gene>
<proteinExistence type="predicted"/>
<dbReference type="AlphaFoldDB" id="A0A9Q0JBZ1"/>
<protein>
    <submittedName>
        <fullName evidence="1">Uncharacterized protein</fullName>
    </submittedName>
</protein>
<name>A0A9Q0JBZ1_9ROSI</name>
<evidence type="ECO:0000313" key="1">
    <source>
        <dbReference type="EMBL" id="KAJ4835185.1"/>
    </source>
</evidence>
<evidence type="ECO:0000313" key="2">
    <source>
        <dbReference type="Proteomes" id="UP001141552"/>
    </source>
</evidence>
<organism evidence="1 2">
    <name type="scientific">Turnera subulata</name>
    <dbReference type="NCBI Taxonomy" id="218843"/>
    <lineage>
        <taxon>Eukaryota</taxon>
        <taxon>Viridiplantae</taxon>
        <taxon>Streptophyta</taxon>
        <taxon>Embryophyta</taxon>
        <taxon>Tracheophyta</taxon>
        <taxon>Spermatophyta</taxon>
        <taxon>Magnoliopsida</taxon>
        <taxon>eudicotyledons</taxon>
        <taxon>Gunneridae</taxon>
        <taxon>Pentapetalae</taxon>
        <taxon>rosids</taxon>
        <taxon>fabids</taxon>
        <taxon>Malpighiales</taxon>
        <taxon>Passifloraceae</taxon>
        <taxon>Turnera</taxon>
    </lineage>
</organism>